<proteinExistence type="predicted"/>
<keyword evidence="2" id="KW-1185">Reference proteome</keyword>
<dbReference type="EMBL" id="JAWDGP010005809">
    <property type="protein sequence ID" value="KAK3751722.1"/>
    <property type="molecule type" value="Genomic_DNA"/>
</dbReference>
<dbReference type="AlphaFoldDB" id="A0AAE0YNR5"/>
<evidence type="ECO:0000313" key="2">
    <source>
        <dbReference type="Proteomes" id="UP001283361"/>
    </source>
</evidence>
<protein>
    <submittedName>
        <fullName evidence="1">Uncharacterized protein</fullName>
    </submittedName>
</protein>
<reference evidence="1" key="1">
    <citation type="journal article" date="2023" name="G3 (Bethesda)">
        <title>A reference genome for the long-term kleptoplast-retaining sea slug Elysia crispata morphotype clarki.</title>
        <authorList>
            <person name="Eastman K.E."/>
            <person name="Pendleton A.L."/>
            <person name="Shaikh M.A."/>
            <person name="Suttiyut T."/>
            <person name="Ogas R."/>
            <person name="Tomko P."/>
            <person name="Gavelis G."/>
            <person name="Widhalm J.R."/>
            <person name="Wisecaver J.H."/>
        </authorList>
    </citation>
    <scope>NUCLEOTIDE SEQUENCE</scope>
    <source>
        <strain evidence="1">ECLA1</strain>
    </source>
</reference>
<evidence type="ECO:0000313" key="1">
    <source>
        <dbReference type="EMBL" id="KAK3751722.1"/>
    </source>
</evidence>
<sequence length="187" mass="20833">MPVLLSSVSSHDESFDGCLLLMVHEWKHAISNCLPFPPTPPFFFPFSLALSRRASVSLLIQYLYFGAPLSLLRWAVLVTQAAVSTAQSVVCCSRTPHCPPLPVGHAVPLAAPPRLPTSLWRRRGRGRHSADCQRADTDYFPLLVTEPGRFMSAPWQSCNLIFLGFFLLPFRLPAVACNLPFPSFYTF</sequence>
<organism evidence="1 2">
    <name type="scientific">Elysia crispata</name>
    <name type="common">lettuce slug</name>
    <dbReference type="NCBI Taxonomy" id="231223"/>
    <lineage>
        <taxon>Eukaryota</taxon>
        <taxon>Metazoa</taxon>
        <taxon>Spiralia</taxon>
        <taxon>Lophotrochozoa</taxon>
        <taxon>Mollusca</taxon>
        <taxon>Gastropoda</taxon>
        <taxon>Heterobranchia</taxon>
        <taxon>Euthyneura</taxon>
        <taxon>Panpulmonata</taxon>
        <taxon>Sacoglossa</taxon>
        <taxon>Placobranchoidea</taxon>
        <taxon>Plakobranchidae</taxon>
        <taxon>Elysia</taxon>
    </lineage>
</organism>
<comment type="caution">
    <text evidence="1">The sequence shown here is derived from an EMBL/GenBank/DDBJ whole genome shotgun (WGS) entry which is preliminary data.</text>
</comment>
<accession>A0AAE0YNR5</accession>
<name>A0AAE0YNR5_9GAST</name>
<dbReference type="Proteomes" id="UP001283361">
    <property type="component" value="Unassembled WGS sequence"/>
</dbReference>
<gene>
    <name evidence="1" type="ORF">RRG08_065628</name>
</gene>